<feature type="region of interest" description="Disordered" evidence="1">
    <location>
        <begin position="270"/>
        <end position="293"/>
    </location>
</feature>
<dbReference type="InterPro" id="IPR039509">
    <property type="entry name" value="SPATA31"/>
</dbReference>
<reference evidence="3 4" key="1">
    <citation type="submission" date="2016-06" db="EMBL/GenBank/DDBJ databases">
        <title>The Draft Genome Sequence and Annotation of the Desert Woodrat Neotoma lepida.</title>
        <authorList>
            <person name="Campbell M."/>
            <person name="Oakeson K.F."/>
            <person name="Yandell M."/>
            <person name="Halpert J.R."/>
            <person name="Dearing D."/>
        </authorList>
    </citation>
    <scope>NUCLEOTIDE SEQUENCE [LARGE SCALE GENOMIC DNA]</scope>
    <source>
        <strain evidence="3">417</strain>
        <tissue evidence="3">Liver</tissue>
    </source>
</reference>
<protein>
    <recommendedName>
        <fullName evidence="2">SPATA31 domain-containing protein</fullName>
    </recommendedName>
</protein>
<comment type="caution">
    <text evidence="3">The sequence shown here is derived from an EMBL/GenBank/DDBJ whole genome shotgun (WGS) entry which is preliminary data.</text>
</comment>
<dbReference type="EMBL" id="LZPO01108184">
    <property type="protein sequence ID" value="OBS59338.1"/>
    <property type="molecule type" value="Genomic_DNA"/>
</dbReference>
<gene>
    <name evidence="3" type="ORF">A6R68_09536</name>
</gene>
<evidence type="ECO:0000259" key="2">
    <source>
        <dbReference type="Pfam" id="PF14650"/>
    </source>
</evidence>
<feature type="compositionally biased region" description="Polar residues" evidence="1">
    <location>
        <begin position="10"/>
        <end position="28"/>
    </location>
</feature>
<feature type="region of interest" description="Disordered" evidence="1">
    <location>
        <begin position="1"/>
        <end position="28"/>
    </location>
</feature>
<dbReference type="AlphaFoldDB" id="A0A1A6FZI3"/>
<evidence type="ECO:0000313" key="3">
    <source>
        <dbReference type="EMBL" id="OBS59338.1"/>
    </source>
</evidence>
<evidence type="ECO:0000313" key="4">
    <source>
        <dbReference type="Proteomes" id="UP000092124"/>
    </source>
</evidence>
<keyword evidence="4" id="KW-1185">Reference proteome</keyword>
<accession>A0A1A6FZI3</accession>
<feature type="compositionally biased region" description="Polar residues" evidence="1">
    <location>
        <begin position="284"/>
        <end position="293"/>
    </location>
</feature>
<feature type="domain" description="SPATA31" evidence="2">
    <location>
        <begin position="2"/>
        <end position="115"/>
    </location>
</feature>
<dbReference type="OrthoDB" id="9634409at2759"/>
<name>A0A1A6FZI3_NEOLE</name>
<dbReference type="Proteomes" id="UP000092124">
    <property type="component" value="Unassembled WGS sequence"/>
</dbReference>
<evidence type="ECO:0000256" key="1">
    <source>
        <dbReference type="SAM" id="MobiDB-lite"/>
    </source>
</evidence>
<sequence>MGQAEVIHGTSCSSALGGESSQHPQSVSSQGTEIFQLWKNPCKDLTNCLGRALKDLYRSPEGSLGKLLEAISEAEVESCHMRHSRSDSQSVYPVGAGKKQLEGIMKNHSGSKWRHTDSKPSNSSLSFWDSGDNSIVKTAIVLGEPFQRDPEEKRHYLVTTLDLLRPLQLSRGQYDFSVHLTVSHGQSLAQSQVVGSWTGNPKPNLGLVKGVYESQGSEGVALGDIYHGVSVWEISMASQSPSSRDTRELKEAEEESCDWALTMEAREIANSQTNNEHLRDLDSLETSESPPLSRTISQYAEDSSLSTPHCLATAGVLQDCAPEVVLATDNPGLQGLPVQLLEFLATPPAK</sequence>
<dbReference type="Pfam" id="PF14650">
    <property type="entry name" value="FAM75"/>
    <property type="match status" value="1"/>
</dbReference>
<proteinExistence type="predicted"/>
<organism evidence="3 4">
    <name type="scientific">Neotoma lepida</name>
    <name type="common">Desert woodrat</name>
    <dbReference type="NCBI Taxonomy" id="56216"/>
    <lineage>
        <taxon>Eukaryota</taxon>
        <taxon>Metazoa</taxon>
        <taxon>Chordata</taxon>
        <taxon>Craniata</taxon>
        <taxon>Vertebrata</taxon>
        <taxon>Euteleostomi</taxon>
        <taxon>Mammalia</taxon>
        <taxon>Eutheria</taxon>
        <taxon>Euarchontoglires</taxon>
        <taxon>Glires</taxon>
        <taxon>Rodentia</taxon>
        <taxon>Myomorpha</taxon>
        <taxon>Muroidea</taxon>
        <taxon>Cricetidae</taxon>
        <taxon>Neotominae</taxon>
        <taxon>Neotoma</taxon>
    </lineage>
</organism>